<evidence type="ECO:0000313" key="6">
    <source>
        <dbReference type="Proteomes" id="UP000326453"/>
    </source>
</evidence>
<organism evidence="3 6">
    <name type="scientific">Paracoccus pantotrophus</name>
    <name type="common">Thiosphaera pantotropha</name>
    <dbReference type="NCBI Taxonomy" id="82367"/>
    <lineage>
        <taxon>Bacteria</taxon>
        <taxon>Pseudomonadati</taxon>
        <taxon>Pseudomonadota</taxon>
        <taxon>Alphaproteobacteria</taxon>
        <taxon>Rhodobacterales</taxon>
        <taxon>Paracoccaceae</taxon>
        <taxon>Paracoccus</taxon>
    </lineage>
</organism>
<dbReference type="Proteomes" id="UP000326453">
    <property type="component" value="Chromosome 1"/>
</dbReference>
<dbReference type="Gene3D" id="3.30.70.2970">
    <property type="entry name" value="Protein of unknown function (DUF541), domain 2"/>
    <property type="match status" value="1"/>
</dbReference>
<dbReference type="GeneID" id="51371695"/>
<reference evidence="3 6" key="2">
    <citation type="submission" date="2019-01" db="EMBL/GenBank/DDBJ databases">
        <title>Complete Genome Sequence and Annotation of the Paracoccus pantotrophus type strain DSM 2944.</title>
        <authorList>
            <person name="Bockwoldt J.A."/>
            <person name="Zimmermann M."/>
            <person name="Tiso T."/>
            <person name="Blank L.M."/>
        </authorList>
    </citation>
    <scope>NUCLEOTIDE SEQUENCE [LARGE SCALE GENOMIC DNA]</scope>
    <source>
        <strain evidence="3 6">DSM 2944</strain>
    </source>
</reference>
<proteinExistence type="predicted"/>
<dbReference type="InterPro" id="IPR007497">
    <property type="entry name" value="SIMPL/DUF541"/>
</dbReference>
<gene>
    <name evidence="4" type="ORF">BDE18_1609</name>
    <name evidence="3" type="ORF">ESD82_14000</name>
</gene>
<dbReference type="EMBL" id="CP044426">
    <property type="protein sequence ID" value="QFG37279.1"/>
    <property type="molecule type" value="Genomic_DNA"/>
</dbReference>
<dbReference type="RefSeq" id="WP_147428092.1">
    <property type="nucleotide sequence ID" value="NZ_CP044426.1"/>
</dbReference>
<feature type="chain" id="PRO_5042006148" evidence="2">
    <location>
        <begin position="24"/>
        <end position="282"/>
    </location>
</feature>
<name>A0AAE6NVS6_PARPN</name>
<dbReference type="InterPro" id="IPR052022">
    <property type="entry name" value="26kDa_periplasmic_antigen"/>
</dbReference>
<sequence>MPRFRPLMAAATLIVLGAGPLMAQTAPADAPPPPPAQMGHHAMKHAAPFARLSVTGTGHATVQPDMATITLGVSTRAATAAEAMTQNAEAQAKVIETLKAEGIEARDIQTSGLNLSPVMDYSDQGQPPKLTGYGAQNSVTVRVRDIAGLGAVLDKLVASGANEISGIAFSREDMTEAEDQARTEAVAEARRRAEVMAEAAGMRLGRLISLSEAPTGGGPRPMMAMRAQAAEAADTPIEAGELAVRADVTAVFAMRPADAPQGGGQPEGEIAPEEPPVEPPAN</sequence>
<keyword evidence="2" id="KW-0732">Signal</keyword>
<evidence type="ECO:0000313" key="4">
    <source>
        <dbReference type="EMBL" id="RKS52289.1"/>
    </source>
</evidence>
<keyword evidence="5" id="KW-1185">Reference proteome</keyword>
<dbReference type="GO" id="GO:0006974">
    <property type="term" value="P:DNA damage response"/>
    <property type="evidence" value="ECO:0007669"/>
    <property type="project" value="TreeGrafter"/>
</dbReference>
<dbReference type="PANTHER" id="PTHR34387">
    <property type="entry name" value="SLR1258 PROTEIN"/>
    <property type="match status" value="1"/>
</dbReference>
<dbReference type="AlphaFoldDB" id="A0AAE6NVS6"/>
<dbReference type="EMBL" id="RBLI01000001">
    <property type="protein sequence ID" value="RKS52289.1"/>
    <property type="molecule type" value="Genomic_DNA"/>
</dbReference>
<feature type="region of interest" description="Disordered" evidence="1">
    <location>
        <begin position="255"/>
        <end position="282"/>
    </location>
</feature>
<dbReference type="Gene3D" id="3.30.110.170">
    <property type="entry name" value="Protein of unknown function (DUF541), domain 1"/>
    <property type="match status" value="1"/>
</dbReference>
<reference evidence="4 5" key="1">
    <citation type="submission" date="2018-10" db="EMBL/GenBank/DDBJ databases">
        <title>Genomic Encyclopedia of Archaeal and Bacterial Type Strains, Phase II (KMG-II): from individual species to whole genera.</title>
        <authorList>
            <person name="Goeker M."/>
        </authorList>
    </citation>
    <scope>NUCLEOTIDE SEQUENCE [LARGE SCALE GENOMIC DNA]</scope>
    <source>
        <strain evidence="5">ATCC 35512 / DSM 2944 / CIP 106514 / LMD 82.5 / NBRC 102493 / NCCB 82005 / GB17</strain>
        <strain evidence="4">DSM 2944</strain>
    </source>
</reference>
<feature type="signal peptide" evidence="2">
    <location>
        <begin position="1"/>
        <end position="23"/>
    </location>
</feature>
<dbReference type="KEGG" id="ppan:ESD82_14000"/>
<evidence type="ECO:0000256" key="1">
    <source>
        <dbReference type="SAM" id="MobiDB-lite"/>
    </source>
</evidence>
<dbReference type="Pfam" id="PF04402">
    <property type="entry name" value="SIMPL"/>
    <property type="match status" value="1"/>
</dbReference>
<evidence type="ECO:0000313" key="3">
    <source>
        <dbReference type="EMBL" id="QFG37279.1"/>
    </source>
</evidence>
<dbReference type="PANTHER" id="PTHR34387:SF1">
    <property type="entry name" value="PERIPLASMIC IMMUNOGENIC PROTEIN"/>
    <property type="match status" value="1"/>
</dbReference>
<accession>A0AAE6NVS6</accession>
<dbReference type="Proteomes" id="UP000273626">
    <property type="component" value="Unassembled WGS sequence"/>
</dbReference>
<protein>
    <submittedName>
        <fullName evidence="3">SIMPL domain-containing protein</fullName>
    </submittedName>
</protein>
<evidence type="ECO:0000313" key="5">
    <source>
        <dbReference type="Proteomes" id="UP000273626"/>
    </source>
</evidence>
<evidence type="ECO:0000256" key="2">
    <source>
        <dbReference type="SAM" id="SignalP"/>
    </source>
</evidence>